<name>A0A9X8D9U2_9BURK</name>
<evidence type="ECO:0000313" key="3">
    <source>
        <dbReference type="Proteomes" id="UP000265619"/>
    </source>
</evidence>
<dbReference type="OrthoDB" id="8850705at2"/>
<organism evidence="2 3">
    <name type="scientific">Acidovorax cavernicola</name>
    <dbReference type="NCBI Taxonomy" id="1675792"/>
    <lineage>
        <taxon>Bacteria</taxon>
        <taxon>Pseudomonadati</taxon>
        <taxon>Pseudomonadota</taxon>
        <taxon>Betaproteobacteria</taxon>
        <taxon>Burkholderiales</taxon>
        <taxon>Comamonadaceae</taxon>
        <taxon>Acidovorax</taxon>
    </lineage>
</organism>
<comment type="caution">
    <text evidence="2">The sequence shown here is derived from an EMBL/GenBank/DDBJ whole genome shotgun (WGS) entry which is preliminary data.</text>
</comment>
<gene>
    <name evidence="2" type="primary">pilV</name>
    <name evidence="2" type="ORF">D3H34_02230</name>
</gene>
<protein>
    <submittedName>
        <fullName evidence="2">Type IV pilus modification protein PilV</fullName>
    </submittedName>
</protein>
<dbReference type="InterPro" id="IPR013362">
    <property type="entry name" value="Pilus_4_PilV"/>
</dbReference>
<dbReference type="Pfam" id="PF07963">
    <property type="entry name" value="N_methyl"/>
    <property type="match status" value="1"/>
</dbReference>
<dbReference type="InterPro" id="IPR012902">
    <property type="entry name" value="N_methyl_site"/>
</dbReference>
<dbReference type="NCBIfam" id="TIGR02523">
    <property type="entry name" value="type_IV_pilV"/>
    <property type="match status" value="1"/>
</dbReference>
<keyword evidence="3" id="KW-1185">Reference proteome</keyword>
<feature type="transmembrane region" description="Helical" evidence="1">
    <location>
        <begin position="12"/>
        <end position="39"/>
    </location>
</feature>
<dbReference type="Proteomes" id="UP000265619">
    <property type="component" value="Unassembled WGS sequence"/>
</dbReference>
<sequence>MKPRTQGTQRGATLIEVLVAIVILAIALFGMAGLTSAALKYNQFTRMRATGLSLVTDYAERARANLVGFADYAYTKAYNPSTRAAASEDPTSPRGTCLVDTSNPTSPVNTCGTAIAAYDQSQWLTNVANRLPGGTAYVTSELTVAPSGVNGLPATRVLNIWLIWSAIEEGAGFGRQEQLQQLCPAGANIADEASVNCMYFRITL</sequence>
<dbReference type="AlphaFoldDB" id="A0A9X8D9U2"/>
<evidence type="ECO:0000313" key="2">
    <source>
        <dbReference type="EMBL" id="RIX85367.1"/>
    </source>
</evidence>
<evidence type="ECO:0000256" key="1">
    <source>
        <dbReference type="SAM" id="Phobius"/>
    </source>
</evidence>
<dbReference type="RefSeq" id="WP_119551796.1">
    <property type="nucleotide sequence ID" value="NZ_QXMN01000001.1"/>
</dbReference>
<keyword evidence="1" id="KW-1133">Transmembrane helix</keyword>
<reference evidence="2 3" key="1">
    <citation type="submission" date="2018-09" db="EMBL/GenBank/DDBJ databases">
        <title>Acidovorax cavernicola nov. sp. isolated from Gruta de las Maravillas (Aracena, Spain).</title>
        <authorList>
            <person name="Jurado V."/>
            <person name="Gutierrez-Patricio S."/>
            <person name="Gonzalez-Pimentel J.L."/>
            <person name="Miller A.Z."/>
            <person name="Laiz L."/>
            <person name="Saiz-Jimenez C."/>
        </authorList>
    </citation>
    <scope>NUCLEOTIDE SEQUENCE [LARGE SCALE GENOMIC DNA]</scope>
    <source>
        <strain evidence="2 3">1011MAR4D40.2</strain>
    </source>
</reference>
<proteinExistence type="predicted"/>
<keyword evidence="1" id="KW-0472">Membrane</keyword>
<accession>A0A9X8D9U2</accession>
<dbReference type="EMBL" id="QXMN01000001">
    <property type="protein sequence ID" value="RIX85367.1"/>
    <property type="molecule type" value="Genomic_DNA"/>
</dbReference>
<dbReference type="NCBIfam" id="TIGR02532">
    <property type="entry name" value="IV_pilin_GFxxxE"/>
    <property type="match status" value="1"/>
</dbReference>
<keyword evidence="1" id="KW-0812">Transmembrane</keyword>